<evidence type="ECO:0000256" key="1">
    <source>
        <dbReference type="SAM" id="MobiDB-lite"/>
    </source>
</evidence>
<organism evidence="3 4">
    <name type="scientific">Ceratodon purpureus</name>
    <name type="common">Fire moss</name>
    <name type="synonym">Dicranum purpureum</name>
    <dbReference type="NCBI Taxonomy" id="3225"/>
    <lineage>
        <taxon>Eukaryota</taxon>
        <taxon>Viridiplantae</taxon>
        <taxon>Streptophyta</taxon>
        <taxon>Embryophyta</taxon>
        <taxon>Bryophyta</taxon>
        <taxon>Bryophytina</taxon>
        <taxon>Bryopsida</taxon>
        <taxon>Dicranidae</taxon>
        <taxon>Pseudoditrichales</taxon>
        <taxon>Ditrichaceae</taxon>
        <taxon>Ceratodon</taxon>
    </lineage>
</organism>
<feature type="region of interest" description="Disordered" evidence="1">
    <location>
        <begin position="1"/>
        <end position="23"/>
    </location>
</feature>
<protein>
    <recommendedName>
        <fullName evidence="2">F-box domain-containing protein</fullName>
    </recommendedName>
</protein>
<dbReference type="SMART" id="SM00612">
    <property type="entry name" value="Kelch"/>
    <property type="match status" value="3"/>
</dbReference>
<dbReference type="Proteomes" id="UP000822688">
    <property type="component" value="Chromosome 1"/>
</dbReference>
<sequence length="428" mass="46899">MVMLGFSERGGSDGAGSSSSGSGEVGGGFVIGSGIGEEGGCIIPGLPNDLACLCLACLPLWQHSSLKAVCKAWNGVFSGKALFEVRKRWEKCEEIMCLFRDDPSITQGEMFDPRSQLWSLLPPMPSEPFTYGLTNFECVSLGSSLLVIGGSLYDARSFPMDRPLPSSAVYRYDPINSRWDRLTDMRNPRGSFACGVYDDAVFVAGGGSRHAQFAAGGSRLNSVERYGLVDDRWSALENLQNIRAGCVGFVLDDEFWVMGGYGGSRTIAGILPVDEYYSDGEIMDLKTGSWRMLKPMWEEGERRRLGKVAVVSSPKGEPDSVFMLDGSAIFRYDIMENRWIREAQLPGTVLAEASCRLVSLGGELYVIPGGPVLDFGDAKHTPKKKRGSIVFQVYNPKTRGWRFVMTRPLLAKSARHNISWGAVCTLRL</sequence>
<dbReference type="SUPFAM" id="SSF81383">
    <property type="entry name" value="F-box domain"/>
    <property type="match status" value="1"/>
</dbReference>
<evidence type="ECO:0000313" key="4">
    <source>
        <dbReference type="Proteomes" id="UP000822688"/>
    </source>
</evidence>
<gene>
    <name evidence="3" type="ORF">KC19_1G238300</name>
</gene>
<dbReference type="SUPFAM" id="SSF117281">
    <property type="entry name" value="Kelch motif"/>
    <property type="match status" value="1"/>
</dbReference>
<comment type="caution">
    <text evidence="3">The sequence shown here is derived from an EMBL/GenBank/DDBJ whole genome shotgun (WGS) entry which is preliminary data.</text>
</comment>
<feature type="domain" description="F-box" evidence="2">
    <location>
        <begin position="44"/>
        <end position="77"/>
    </location>
</feature>
<dbReference type="Gene3D" id="2.120.10.80">
    <property type="entry name" value="Kelch-type beta propeller"/>
    <property type="match status" value="1"/>
</dbReference>
<dbReference type="InterPro" id="IPR001810">
    <property type="entry name" value="F-box_dom"/>
</dbReference>
<dbReference type="OrthoDB" id="45365at2759"/>
<dbReference type="InterPro" id="IPR036047">
    <property type="entry name" value="F-box-like_dom_sf"/>
</dbReference>
<dbReference type="PANTHER" id="PTHR47850:SF1">
    <property type="entry name" value="F-BOX_KELCH-REPEAT PROTEIN OR23"/>
    <property type="match status" value="1"/>
</dbReference>
<accession>A0A8T0J8N6</accession>
<dbReference type="Pfam" id="PF01344">
    <property type="entry name" value="Kelch_1"/>
    <property type="match status" value="3"/>
</dbReference>
<dbReference type="InterPro" id="IPR015915">
    <property type="entry name" value="Kelch-typ_b-propeller"/>
</dbReference>
<dbReference type="PANTHER" id="PTHR47850">
    <property type="entry name" value="F-BOX/KELCH-REPEAT PROTEIN OR23"/>
    <property type="match status" value="1"/>
</dbReference>
<dbReference type="CDD" id="cd22152">
    <property type="entry name" value="F-box_AtAFR-like"/>
    <property type="match status" value="1"/>
</dbReference>
<dbReference type="AlphaFoldDB" id="A0A8T0J8N6"/>
<dbReference type="EMBL" id="CM026421">
    <property type="protein sequence ID" value="KAG0592270.1"/>
    <property type="molecule type" value="Genomic_DNA"/>
</dbReference>
<proteinExistence type="predicted"/>
<name>A0A8T0J8N6_CERPU</name>
<dbReference type="Pfam" id="PF00646">
    <property type="entry name" value="F-box"/>
    <property type="match status" value="1"/>
</dbReference>
<keyword evidence="4" id="KW-1185">Reference proteome</keyword>
<reference evidence="3" key="1">
    <citation type="submission" date="2020-06" db="EMBL/GenBank/DDBJ databases">
        <title>WGS assembly of Ceratodon purpureus strain R40.</title>
        <authorList>
            <person name="Carey S.B."/>
            <person name="Jenkins J."/>
            <person name="Shu S."/>
            <person name="Lovell J.T."/>
            <person name="Sreedasyam A."/>
            <person name="Maumus F."/>
            <person name="Tiley G.P."/>
            <person name="Fernandez-Pozo N."/>
            <person name="Barry K."/>
            <person name="Chen C."/>
            <person name="Wang M."/>
            <person name="Lipzen A."/>
            <person name="Daum C."/>
            <person name="Saski C.A."/>
            <person name="Payton A.C."/>
            <person name="Mcbreen J.C."/>
            <person name="Conrad R.E."/>
            <person name="Kollar L.M."/>
            <person name="Olsson S."/>
            <person name="Huttunen S."/>
            <person name="Landis J.B."/>
            <person name="Wickett N.J."/>
            <person name="Johnson M.G."/>
            <person name="Rensing S.A."/>
            <person name="Grimwood J."/>
            <person name="Schmutz J."/>
            <person name="Mcdaniel S.F."/>
        </authorList>
    </citation>
    <scope>NUCLEOTIDE SEQUENCE</scope>
    <source>
        <strain evidence="3">R40</strain>
    </source>
</reference>
<evidence type="ECO:0000259" key="2">
    <source>
        <dbReference type="Pfam" id="PF00646"/>
    </source>
</evidence>
<evidence type="ECO:0000313" key="3">
    <source>
        <dbReference type="EMBL" id="KAG0592270.1"/>
    </source>
</evidence>
<dbReference type="InterPro" id="IPR006652">
    <property type="entry name" value="Kelch_1"/>
</dbReference>